<feature type="region of interest" description="Disordered" evidence="9">
    <location>
        <begin position="431"/>
        <end position="450"/>
    </location>
</feature>
<dbReference type="AlphaFoldDB" id="A0A318KMS3"/>
<dbReference type="EMBL" id="QJKH01000006">
    <property type="protein sequence ID" value="PXX79041.1"/>
    <property type="molecule type" value="Genomic_DNA"/>
</dbReference>
<dbReference type="Proteomes" id="UP000247612">
    <property type="component" value="Unassembled WGS sequence"/>
</dbReference>
<dbReference type="CDD" id="cd02134">
    <property type="entry name" value="KH-II_NusA_rpt1"/>
    <property type="match status" value="1"/>
</dbReference>
<name>A0A318KMS3_9FIRM</name>
<evidence type="ECO:0000256" key="6">
    <source>
        <dbReference type="ARBA" id="ARBA00023163"/>
    </source>
</evidence>
<evidence type="ECO:0000256" key="8">
    <source>
        <dbReference type="SAM" id="Coils"/>
    </source>
</evidence>
<dbReference type="CDD" id="cd22529">
    <property type="entry name" value="KH-II_NusA_rpt2"/>
    <property type="match status" value="1"/>
</dbReference>
<dbReference type="InterPro" id="IPR012340">
    <property type="entry name" value="NA-bd_OB-fold"/>
</dbReference>
<evidence type="ECO:0000256" key="9">
    <source>
        <dbReference type="SAM" id="MobiDB-lite"/>
    </source>
</evidence>
<dbReference type="RefSeq" id="WP_022937529.1">
    <property type="nucleotide sequence ID" value="NZ_CABKRQ010000003.1"/>
</dbReference>
<feature type="compositionally biased region" description="Basic and acidic residues" evidence="9">
    <location>
        <begin position="434"/>
        <end position="450"/>
    </location>
</feature>
<dbReference type="PANTHER" id="PTHR22648:SF0">
    <property type="entry name" value="TRANSCRIPTION TERMINATION_ANTITERMINATION PROTEIN NUSA"/>
    <property type="match status" value="1"/>
</dbReference>
<dbReference type="Gene3D" id="2.40.50.140">
    <property type="entry name" value="Nucleic acid-binding proteins"/>
    <property type="match status" value="1"/>
</dbReference>
<protein>
    <recommendedName>
        <fullName evidence="7">Transcription termination/antitermination protein NusA</fullName>
    </recommendedName>
</protein>
<dbReference type="InterPro" id="IPR058582">
    <property type="entry name" value="KH_NusA_2nd"/>
</dbReference>
<feature type="compositionally biased region" description="Low complexity" evidence="9">
    <location>
        <begin position="485"/>
        <end position="495"/>
    </location>
</feature>
<dbReference type="SMART" id="SM00322">
    <property type="entry name" value="KH"/>
    <property type="match status" value="2"/>
</dbReference>
<comment type="caution">
    <text evidence="12">The sequence shown here is derived from an EMBL/GenBank/DDBJ whole genome shotgun (WGS) entry which is preliminary data.</text>
</comment>
<reference evidence="12 13" key="1">
    <citation type="submission" date="2018-05" db="EMBL/GenBank/DDBJ databases">
        <title>Genomic Encyclopedia of Type Strains, Phase IV (KMG-IV): sequencing the most valuable type-strain genomes for metagenomic binning, comparative biology and taxonomic classification.</title>
        <authorList>
            <person name="Goeker M."/>
        </authorList>
    </citation>
    <scope>NUCLEOTIDE SEQUENCE [LARGE SCALE GENOMIC DNA]</scope>
    <source>
        <strain evidence="12 13">JC118</strain>
    </source>
</reference>
<dbReference type="CDD" id="cd04455">
    <property type="entry name" value="S1_NusA"/>
    <property type="match status" value="1"/>
</dbReference>
<dbReference type="FunFam" id="3.30.300.20:FF:000005">
    <property type="entry name" value="Transcription termination/antitermination protein NusA"/>
    <property type="match status" value="1"/>
</dbReference>
<keyword evidence="6 7" id="KW-0804">Transcription</keyword>
<accession>A0A318KMS3</accession>
<evidence type="ECO:0000259" key="11">
    <source>
        <dbReference type="SMART" id="SM00322"/>
    </source>
</evidence>
<keyword evidence="5 7" id="KW-0805">Transcription regulation</keyword>
<dbReference type="GO" id="GO:0031564">
    <property type="term" value="P:transcription antitermination"/>
    <property type="evidence" value="ECO:0007669"/>
    <property type="project" value="UniProtKB-UniRule"/>
</dbReference>
<dbReference type="OrthoDB" id="9807233at2"/>
<dbReference type="FunFam" id="3.30.300.20:FF:000002">
    <property type="entry name" value="Transcription termination/antitermination protein NusA"/>
    <property type="match status" value="1"/>
</dbReference>
<evidence type="ECO:0000256" key="2">
    <source>
        <dbReference type="ARBA" id="ARBA00022490"/>
    </source>
</evidence>
<dbReference type="SMART" id="SM00316">
    <property type="entry name" value="S1"/>
    <property type="match status" value="1"/>
</dbReference>
<dbReference type="GO" id="GO:0005829">
    <property type="term" value="C:cytosol"/>
    <property type="evidence" value="ECO:0007669"/>
    <property type="project" value="TreeGrafter"/>
</dbReference>
<dbReference type="InterPro" id="IPR030842">
    <property type="entry name" value="TF_NusA_bacterial"/>
</dbReference>
<feature type="domain" description="K Homology" evidence="11">
    <location>
        <begin position="302"/>
        <end position="377"/>
    </location>
</feature>
<dbReference type="Gene3D" id="3.30.1480.10">
    <property type="entry name" value="NusA, N-terminal domain"/>
    <property type="match status" value="1"/>
</dbReference>
<dbReference type="PANTHER" id="PTHR22648">
    <property type="entry name" value="TRANSCRIPTION TERMINATION FACTOR NUSA"/>
    <property type="match status" value="1"/>
</dbReference>
<evidence type="ECO:0000313" key="13">
    <source>
        <dbReference type="Proteomes" id="UP000247612"/>
    </source>
</evidence>
<dbReference type="InterPro" id="IPR003029">
    <property type="entry name" value="S1_domain"/>
</dbReference>
<evidence type="ECO:0000256" key="1">
    <source>
        <dbReference type="ARBA" id="ARBA00022472"/>
    </source>
</evidence>
<dbReference type="InterPro" id="IPR036555">
    <property type="entry name" value="NusA_N_sf"/>
</dbReference>
<comment type="subunit">
    <text evidence="7">Monomer. Binds directly to the core enzyme of the DNA-dependent RNA polymerase and to nascent RNA.</text>
</comment>
<feature type="domain" description="K Homology" evidence="11">
    <location>
        <begin position="231"/>
        <end position="294"/>
    </location>
</feature>
<dbReference type="NCBIfam" id="TIGR01953">
    <property type="entry name" value="NusA"/>
    <property type="match status" value="1"/>
</dbReference>
<dbReference type="Pfam" id="PF13184">
    <property type="entry name" value="KH_NusA_1st"/>
    <property type="match status" value="1"/>
</dbReference>
<dbReference type="STRING" id="1034346.GCA_000313565_01214"/>
<dbReference type="InterPro" id="IPR009019">
    <property type="entry name" value="KH_sf_prok-type"/>
</dbReference>
<comment type="function">
    <text evidence="7">Participates in both transcription termination and antitermination.</text>
</comment>
<sequence>MKLKDFMKAMQAIEQDRSLSQDIVVAALKEALAKAYRKHIEIPDALVRVDINEKSGEIKVYQQRAVVEEVEDDELEISLADAKKIRQEVELGDMIENEVSIENLGRAAVILAKNVMKQKIREAEKQAVYDEYCDKLDDLVVGTVESVEEKFCVVNIGKTLALMPRVAQIPGEHYYEGQRLRVVVSEVNKETKGAQVLVSRADGNLVKRLFEKEVPEIYQGIIEIKAIARDPGERCKMAVYSKNENIDPIGACIGPRGSRVQVIIDELHGEKIDIFEWSDDVTELIKNALAPAEILAVIPNTDRRGLLIVVNDNQLSLAIGKKGKNARLAVKLTGNKIDIKSESEVNALGIDWKAIAAEQKAKQAEKLALERAEAQQRMFEEREMGNSEIDDEYLANELQPSYEEVAADEVVSEPALEVNSEAEEAAEAEAEEVAEVKEKAEVKEERAETDLERAARIAKEKQRAEGLNIKEKQEYVSKFEQIAGAPAAKPTTAAKPRWKKESDEEEKRRKPTFDLKKDYELKPIYSEEELEEIAKREAEEKANDWINDEIDFDEFDEYYEE</sequence>
<feature type="coiled-coil region" evidence="8">
    <location>
        <begin position="355"/>
        <end position="382"/>
    </location>
</feature>
<keyword evidence="3 7" id="KW-0889">Transcription antitermination</keyword>
<evidence type="ECO:0000259" key="10">
    <source>
        <dbReference type="SMART" id="SM00316"/>
    </source>
</evidence>
<comment type="subcellular location">
    <subcellularLocation>
        <location evidence="7">Cytoplasm</location>
    </subcellularLocation>
</comment>
<dbReference type="Pfam" id="PF08529">
    <property type="entry name" value="NusA_N"/>
    <property type="match status" value="1"/>
</dbReference>
<keyword evidence="2 7" id="KW-0963">Cytoplasm</keyword>
<dbReference type="SUPFAM" id="SSF69705">
    <property type="entry name" value="Transcription factor NusA, N-terminal domain"/>
    <property type="match status" value="1"/>
</dbReference>
<evidence type="ECO:0000256" key="3">
    <source>
        <dbReference type="ARBA" id="ARBA00022814"/>
    </source>
</evidence>
<dbReference type="InterPro" id="IPR025249">
    <property type="entry name" value="TF_NusA_KH_1st"/>
</dbReference>
<dbReference type="Gene3D" id="3.30.300.20">
    <property type="match status" value="2"/>
</dbReference>
<keyword evidence="13" id="KW-1185">Reference proteome</keyword>
<dbReference type="Pfam" id="PF26594">
    <property type="entry name" value="KH_NusA_2nd"/>
    <property type="match status" value="1"/>
</dbReference>
<dbReference type="InterPro" id="IPR015946">
    <property type="entry name" value="KH_dom-like_a/b"/>
</dbReference>
<evidence type="ECO:0000256" key="7">
    <source>
        <dbReference type="HAMAP-Rule" id="MF_00945"/>
    </source>
</evidence>
<proteinExistence type="inferred from homology"/>
<dbReference type="PROSITE" id="PS50084">
    <property type="entry name" value="KH_TYPE_1"/>
    <property type="match status" value="1"/>
</dbReference>
<dbReference type="InterPro" id="IPR004087">
    <property type="entry name" value="KH_dom"/>
</dbReference>
<keyword evidence="8" id="KW-0175">Coiled coil</keyword>
<gene>
    <name evidence="7" type="primary">nusA</name>
    <name evidence="12" type="ORF">DES51_106160</name>
</gene>
<feature type="domain" description="S1 motif" evidence="10">
    <location>
        <begin position="135"/>
        <end position="201"/>
    </location>
</feature>
<evidence type="ECO:0000256" key="4">
    <source>
        <dbReference type="ARBA" id="ARBA00022884"/>
    </source>
</evidence>
<dbReference type="GO" id="GO:0006353">
    <property type="term" value="P:DNA-templated transcription termination"/>
    <property type="evidence" value="ECO:0007669"/>
    <property type="project" value="UniProtKB-UniRule"/>
</dbReference>
<keyword evidence="1 7" id="KW-0806">Transcription termination</keyword>
<dbReference type="HAMAP" id="MF_00945_B">
    <property type="entry name" value="NusA_B"/>
    <property type="match status" value="1"/>
</dbReference>
<keyword evidence="4 7" id="KW-0694">RNA-binding</keyword>
<evidence type="ECO:0000313" key="12">
    <source>
        <dbReference type="EMBL" id="PXX79041.1"/>
    </source>
</evidence>
<feature type="region of interest" description="Disordered" evidence="9">
    <location>
        <begin position="482"/>
        <end position="513"/>
    </location>
</feature>
<dbReference type="SUPFAM" id="SSF54814">
    <property type="entry name" value="Prokaryotic type KH domain (KH-domain type II)"/>
    <property type="match status" value="2"/>
</dbReference>
<comment type="similarity">
    <text evidence="7">Belongs to the NusA family.</text>
</comment>
<dbReference type="SUPFAM" id="SSF50249">
    <property type="entry name" value="Nucleic acid-binding proteins"/>
    <property type="match status" value="1"/>
</dbReference>
<dbReference type="GO" id="GO:0003723">
    <property type="term" value="F:RNA binding"/>
    <property type="evidence" value="ECO:0007669"/>
    <property type="project" value="UniProtKB-UniRule"/>
</dbReference>
<evidence type="ECO:0000256" key="5">
    <source>
        <dbReference type="ARBA" id="ARBA00023015"/>
    </source>
</evidence>
<dbReference type="InterPro" id="IPR010213">
    <property type="entry name" value="TF_NusA"/>
</dbReference>
<dbReference type="InterPro" id="IPR013735">
    <property type="entry name" value="TF_NusA_N"/>
</dbReference>
<organism evidence="12 13">
    <name type="scientific">Dielma fastidiosa</name>
    <dbReference type="NCBI Taxonomy" id="1034346"/>
    <lineage>
        <taxon>Bacteria</taxon>
        <taxon>Bacillati</taxon>
        <taxon>Bacillota</taxon>
        <taxon>Erysipelotrichia</taxon>
        <taxon>Erysipelotrichales</taxon>
        <taxon>Erysipelotrichaceae</taxon>
        <taxon>Dielma</taxon>
    </lineage>
</organism>
<feature type="compositionally biased region" description="Basic and acidic residues" evidence="9">
    <location>
        <begin position="499"/>
        <end position="513"/>
    </location>
</feature>
<dbReference type="GO" id="GO:0003700">
    <property type="term" value="F:DNA-binding transcription factor activity"/>
    <property type="evidence" value="ECO:0007669"/>
    <property type="project" value="InterPro"/>
</dbReference>